<feature type="region of interest" description="Disordered" evidence="1">
    <location>
        <begin position="425"/>
        <end position="534"/>
    </location>
</feature>
<feature type="compositionally biased region" description="Polar residues" evidence="1">
    <location>
        <begin position="97"/>
        <end position="114"/>
    </location>
</feature>
<feature type="compositionally biased region" description="Polar residues" evidence="1">
    <location>
        <begin position="275"/>
        <end position="286"/>
    </location>
</feature>
<organism evidence="2 3">
    <name type="scientific">Fusarium sporotrichioides</name>
    <dbReference type="NCBI Taxonomy" id="5514"/>
    <lineage>
        <taxon>Eukaryota</taxon>
        <taxon>Fungi</taxon>
        <taxon>Dikarya</taxon>
        <taxon>Ascomycota</taxon>
        <taxon>Pezizomycotina</taxon>
        <taxon>Sordariomycetes</taxon>
        <taxon>Hypocreomycetidae</taxon>
        <taxon>Hypocreales</taxon>
        <taxon>Nectriaceae</taxon>
        <taxon>Fusarium</taxon>
    </lineage>
</organism>
<evidence type="ECO:0000256" key="1">
    <source>
        <dbReference type="SAM" id="MobiDB-lite"/>
    </source>
</evidence>
<evidence type="ECO:0000313" key="2">
    <source>
        <dbReference type="EMBL" id="RGP65760.1"/>
    </source>
</evidence>
<feature type="compositionally biased region" description="Low complexity" evidence="1">
    <location>
        <begin position="250"/>
        <end position="274"/>
    </location>
</feature>
<sequence>MPNGISEQGSLHVADKDVVVSLNSLRVVERTPCISLQTRDQGQRVGESWAPHLREAATDIAPASSLSPITYSRQSFNDNAGAEAHLALVHSDERVNQQDTISSKSSLSPENGQQLLVHPGQDNVASGSTRAHADGRSVKVGDVQGPGSVVQKSPTHSGHLPISTLRRSPYCGQSLGFGPTTQSDGQQDQGKFPSPPEEDSEGENASGQDPEVLELRRSKPEFDSVPGHQGRGVRKPSGSLLSPEQEKGSPSQEEVAAQAPAPAPAPTSLTPARPQTQLQEGPSLNLGSIPVTPGLNLSKTCDFPTLHPRRPIVDSRCGITQGSQHDNFSDDDEVPIVKFGNIDFENDLRDHHDLCGDTVAHRPAKPLLFAVIRACDANDRPEDIDCYCDCDDGGTNGELGESIECSQDDATNSHVLSHILGATALGDPDSEEYTSDDHANNASPSPSPEQNVCSSPSDTNTLDQESSSEAASFHEDSDYEASGHYQSGYRKNKEEVEYSSGSCEVDDDSPDENVSSALTPPIATSGRRRLTSEEREAVRLTREVGACCFPDPKKPEGKCKTCKRFSKASSKTIHRVPCLRLRIIEIVLYRSGGLNLTRRWEGIEMRDIPERLSTTVITIQVSQDFCKKPIFMEVVQFIPIDGDVTARYWTECRSGKMTLKKKELATYCLKNIYETAKDVRRYTVENALPAFLHSIQGESTPVVFRTYYVAMRRYVELSKEKRSGNEMSKEDEREVEILGNLFVLWCAIRSLYIHGEETLGMRPETQDKSYPLYGKISAPRMIVAQFDNLVYNWVLETYKEKLLRDVDWLFSQDKNRWWFTIYTILFILLREVSRMTADRYRHARDNFGPQPRYSIPAFVEDLHGSCNNILTHWHYYNCNKWPKNKDEENAEHFANLAADDLDLVRQTRRDKGIKQHLSVWKQYKTNNGKVDRPVLDKGPEAICYTGSQDKFDWDHPLYWVAQMFEKNWYPHPTYQREPVPKNHFPTPISTPS</sequence>
<feature type="compositionally biased region" description="Polar residues" evidence="1">
    <location>
        <begin position="440"/>
        <end position="470"/>
    </location>
</feature>
<dbReference type="PANTHER" id="PTHR35392">
    <property type="entry name" value="ZN(II)2CYS6 TRANSCRIPTION FACTOR (EUROFUNG)-RELATED-RELATED"/>
    <property type="match status" value="1"/>
</dbReference>
<dbReference type="EMBL" id="PXOF01000099">
    <property type="protein sequence ID" value="RGP65760.1"/>
    <property type="molecule type" value="Genomic_DNA"/>
</dbReference>
<dbReference type="AlphaFoldDB" id="A0A395S037"/>
<comment type="caution">
    <text evidence="2">The sequence shown here is derived from an EMBL/GenBank/DDBJ whole genome shotgun (WGS) entry which is preliminary data.</text>
</comment>
<protein>
    <submittedName>
        <fullName evidence="2">Uncharacterized protein</fullName>
    </submittedName>
</protein>
<accession>A0A395S037</accession>
<dbReference type="PANTHER" id="PTHR35392:SF3">
    <property type="entry name" value="ZN(2)-C6 FUNGAL-TYPE DOMAIN-CONTAINING PROTEIN"/>
    <property type="match status" value="1"/>
</dbReference>
<feature type="compositionally biased region" description="Polar residues" evidence="1">
    <location>
        <begin position="179"/>
        <end position="189"/>
    </location>
</feature>
<reference evidence="2 3" key="1">
    <citation type="journal article" date="2018" name="PLoS Pathog.">
        <title>Evolution of structural diversity of trichothecenes, a family of toxins produced by plant pathogenic and entomopathogenic fungi.</title>
        <authorList>
            <person name="Proctor R.H."/>
            <person name="McCormick S.P."/>
            <person name="Kim H.S."/>
            <person name="Cardoza R.E."/>
            <person name="Stanley A.M."/>
            <person name="Lindo L."/>
            <person name="Kelly A."/>
            <person name="Brown D.W."/>
            <person name="Lee T."/>
            <person name="Vaughan M.M."/>
            <person name="Alexander N.J."/>
            <person name="Busman M."/>
            <person name="Gutierrez S."/>
        </authorList>
    </citation>
    <scope>NUCLEOTIDE SEQUENCE [LARGE SCALE GENOMIC DNA]</scope>
    <source>
        <strain evidence="2 3">NRRL 3299</strain>
    </source>
</reference>
<dbReference type="InterPro" id="IPR052973">
    <property type="entry name" value="Fungal_sec-metab_reg_TF"/>
</dbReference>
<dbReference type="Proteomes" id="UP000266152">
    <property type="component" value="Unassembled WGS sequence"/>
</dbReference>
<feature type="compositionally biased region" description="Basic and acidic residues" evidence="1">
    <location>
        <begin position="213"/>
        <end position="222"/>
    </location>
</feature>
<gene>
    <name evidence="2" type="ORF">FSPOR_7021</name>
</gene>
<feature type="region of interest" description="Disordered" evidence="1">
    <location>
        <begin position="95"/>
        <end position="290"/>
    </location>
</feature>
<evidence type="ECO:0000313" key="3">
    <source>
        <dbReference type="Proteomes" id="UP000266152"/>
    </source>
</evidence>
<proteinExistence type="predicted"/>
<dbReference type="STRING" id="5514.A0A395S037"/>
<name>A0A395S037_FUSSP</name>
<keyword evidence="3" id="KW-1185">Reference proteome</keyword>